<protein>
    <submittedName>
        <fullName evidence="1">Uncharacterized protein</fullName>
    </submittedName>
</protein>
<keyword evidence="2" id="KW-1185">Reference proteome</keyword>
<reference evidence="1 2" key="1">
    <citation type="submission" date="2020-08" db="EMBL/GenBank/DDBJ databases">
        <title>Genomic Encyclopedia of Type Strains, Phase IV (KMG-IV): sequencing the most valuable type-strain genomes for metagenomic binning, comparative biology and taxonomic classification.</title>
        <authorList>
            <person name="Goeker M."/>
        </authorList>
    </citation>
    <scope>NUCLEOTIDE SEQUENCE [LARGE SCALE GENOMIC DNA]</scope>
    <source>
        <strain evidence="1 2">DSM 26189</strain>
    </source>
</reference>
<dbReference type="EMBL" id="JACIDT010000005">
    <property type="protein sequence ID" value="MBB3926196.1"/>
    <property type="molecule type" value="Genomic_DNA"/>
</dbReference>
<evidence type="ECO:0000313" key="2">
    <source>
        <dbReference type="Proteomes" id="UP000571950"/>
    </source>
</evidence>
<dbReference type="AlphaFoldDB" id="A0A7W6BJJ2"/>
<name>A0A7W6BJJ2_9SPHN</name>
<accession>A0A7W6BJJ2</accession>
<feature type="non-terminal residue" evidence="1">
    <location>
        <position position="44"/>
    </location>
</feature>
<comment type="caution">
    <text evidence="1">The sequence shown here is derived from an EMBL/GenBank/DDBJ whole genome shotgun (WGS) entry which is preliminary data.</text>
</comment>
<sequence length="44" mass="4805">MVADIEDWISPWFLDWGEGMVFSGVGWIFDIVSMMKGHVGGGSG</sequence>
<proteinExistence type="predicted"/>
<organism evidence="1 2">
    <name type="scientific">Sphingobium jiangsuense</name>
    <dbReference type="NCBI Taxonomy" id="870476"/>
    <lineage>
        <taxon>Bacteria</taxon>
        <taxon>Pseudomonadati</taxon>
        <taxon>Pseudomonadota</taxon>
        <taxon>Alphaproteobacteria</taxon>
        <taxon>Sphingomonadales</taxon>
        <taxon>Sphingomonadaceae</taxon>
        <taxon>Sphingobium</taxon>
    </lineage>
</organism>
<gene>
    <name evidence="1" type="ORF">GGR43_001911</name>
</gene>
<evidence type="ECO:0000313" key="1">
    <source>
        <dbReference type="EMBL" id="MBB3926196.1"/>
    </source>
</evidence>
<dbReference type="Proteomes" id="UP000571950">
    <property type="component" value="Unassembled WGS sequence"/>
</dbReference>